<dbReference type="AlphaFoldDB" id="A0A2N6VJN5"/>
<gene>
    <name evidence="1" type="ORF">CJ199_12570</name>
</gene>
<dbReference type="EC" id="4.2.1.20" evidence="1"/>
<name>A0A2N6VJN5_9MICO</name>
<comment type="caution">
    <text evidence="1">The sequence shown here is derived from an EMBL/GenBank/DDBJ whole genome shotgun (WGS) entry which is preliminary data.</text>
</comment>
<dbReference type="EMBL" id="PNHK01000134">
    <property type="protein sequence ID" value="PMD04351.1"/>
    <property type="molecule type" value="Genomic_DNA"/>
</dbReference>
<dbReference type="InterPro" id="IPR036052">
    <property type="entry name" value="TrpB-like_PALP_sf"/>
</dbReference>
<keyword evidence="1" id="KW-0456">Lyase</keyword>
<feature type="non-terminal residue" evidence="1">
    <location>
        <position position="42"/>
    </location>
</feature>
<reference evidence="1 2" key="1">
    <citation type="submission" date="2017-09" db="EMBL/GenBank/DDBJ databases">
        <title>Bacterial strain isolated from the female urinary microbiota.</title>
        <authorList>
            <person name="Thomas-White K."/>
            <person name="Kumar N."/>
            <person name="Forster S."/>
            <person name="Putonti C."/>
            <person name="Lawley T."/>
            <person name="Wolfe A.J."/>
        </authorList>
    </citation>
    <scope>NUCLEOTIDE SEQUENCE [LARGE SCALE GENOMIC DNA]</scope>
    <source>
        <strain evidence="1 2">UMB1301</strain>
    </source>
</reference>
<organism evidence="1 2">
    <name type="scientific">Brevibacterium paucivorans</name>
    <dbReference type="NCBI Taxonomy" id="170994"/>
    <lineage>
        <taxon>Bacteria</taxon>
        <taxon>Bacillati</taxon>
        <taxon>Actinomycetota</taxon>
        <taxon>Actinomycetes</taxon>
        <taxon>Micrococcales</taxon>
        <taxon>Brevibacteriaceae</taxon>
        <taxon>Brevibacterium</taxon>
    </lineage>
</organism>
<dbReference type="Proteomes" id="UP000235598">
    <property type="component" value="Unassembled WGS sequence"/>
</dbReference>
<evidence type="ECO:0000313" key="2">
    <source>
        <dbReference type="Proteomes" id="UP000235598"/>
    </source>
</evidence>
<sequence length="42" mass="4722">GEFGGRFFPEALVPALDQIEEAWRKAMVDPGFAEELTRLQAE</sequence>
<dbReference type="Gene3D" id="3.40.50.1100">
    <property type="match status" value="1"/>
</dbReference>
<feature type="non-terminal residue" evidence="1">
    <location>
        <position position="1"/>
    </location>
</feature>
<proteinExistence type="predicted"/>
<accession>A0A2N6VJN5</accession>
<evidence type="ECO:0000313" key="1">
    <source>
        <dbReference type="EMBL" id="PMD04351.1"/>
    </source>
</evidence>
<dbReference type="GO" id="GO:0004834">
    <property type="term" value="F:tryptophan synthase activity"/>
    <property type="evidence" value="ECO:0007669"/>
    <property type="project" value="UniProtKB-EC"/>
</dbReference>
<protein>
    <submittedName>
        <fullName evidence="1">Tryptophan synthase subunit beta</fullName>
        <ecNumber evidence="1">4.2.1.20</ecNumber>
    </submittedName>
</protein>